<reference evidence="5" key="1">
    <citation type="submission" date="2021-04" db="EMBL/GenBank/DDBJ databases">
        <authorList>
            <consortium name="Wellcome Sanger Institute Data Sharing"/>
        </authorList>
    </citation>
    <scope>NUCLEOTIDE SEQUENCE [LARGE SCALE GENOMIC DNA]</scope>
</reference>
<organism evidence="5 6">
    <name type="scientific">Anabas testudineus</name>
    <name type="common">Climbing perch</name>
    <name type="synonym">Anthias testudineus</name>
    <dbReference type="NCBI Taxonomy" id="64144"/>
    <lineage>
        <taxon>Eukaryota</taxon>
        <taxon>Metazoa</taxon>
        <taxon>Chordata</taxon>
        <taxon>Craniata</taxon>
        <taxon>Vertebrata</taxon>
        <taxon>Euteleostomi</taxon>
        <taxon>Actinopterygii</taxon>
        <taxon>Neopterygii</taxon>
        <taxon>Teleostei</taxon>
        <taxon>Neoteleostei</taxon>
        <taxon>Acanthomorphata</taxon>
        <taxon>Anabantaria</taxon>
        <taxon>Anabantiformes</taxon>
        <taxon>Anabantoidei</taxon>
        <taxon>Anabantidae</taxon>
        <taxon>Anabas</taxon>
    </lineage>
</organism>
<keyword evidence="6" id="KW-1185">Reference proteome</keyword>
<dbReference type="InterPro" id="IPR002654">
    <property type="entry name" value="Glyco_trans_25"/>
</dbReference>
<keyword evidence="3" id="KW-0808">Transferase</keyword>
<evidence type="ECO:0000313" key="5">
    <source>
        <dbReference type="Ensembl" id="ENSATEP00000029316.2"/>
    </source>
</evidence>
<keyword evidence="2" id="KW-0328">Glycosyltransferase</keyword>
<comment type="similarity">
    <text evidence="1">Belongs to the glycosyltransferase 25 family.</text>
</comment>
<dbReference type="PANTHER" id="PTHR10730:SF53">
    <property type="entry name" value="GLYCOSYLTRANSFERASE 25 FAMILY MEMBER"/>
    <property type="match status" value="1"/>
</dbReference>
<dbReference type="PANTHER" id="PTHR10730">
    <property type="entry name" value="PROCOLLAGEN-LYSINE,2-OXOGLUTARATE 5-DIOXYGENASE/GLYCOSYLTRANSFERASE 25 FAMILY MEMBER"/>
    <property type="match status" value="1"/>
</dbReference>
<evidence type="ECO:0000256" key="3">
    <source>
        <dbReference type="ARBA" id="ARBA00022679"/>
    </source>
</evidence>
<dbReference type="GO" id="GO:0050211">
    <property type="term" value="F:procollagen galactosyltransferase activity"/>
    <property type="evidence" value="ECO:0007669"/>
    <property type="project" value="TreeGrafter"/>
</dbReference>
<dbReference type="Ensembl" id="ENSATET00000029761.2">
    <property type="protein sequence ID" value="ENSATEP00000029316.2"/>
    <property type="gene ID" value="ENSATEG00000020117.2"/>
</dbReference>
<dbReference type="InterPro" id="IPR050757">
    <property type="entry name" value="Collagen_mod_GT25"/>
</dbReference>
<dbReference type="GeneTree" id="ENSGT01030000234558"/>
<gene>
    <name evidence="5" type="primary">KLHDC10</name>
</gene>
<feature type="domain" description="Glycosyl transferase family 25" evidence="4">
    <location>
        <begin position="124"/>
        <end position="180"/>
    </location>
</feature>
<dbReference type="AlphaFoldDB" id="A0A3Q1K8E2"/>
<name>A0A3Q1K8E2_ANATE</name>
<dbReference type="Proteomes" id="UP000265040">
    <property type="component" value="Chromosome 17"/>
</dbReference>
<dbReference type="InParanoid" id="A0A3Q1K8E2"/>
<sequence length="247" mass="28163">MSSVCPLKRLYSNYWCCITPEDNNRPTKHHILVLLMQYNNTHTLRKASQELAFYPPHPPFGHPAAGVKMFVSNEDLYGYLPVALQHDQTLEEGFTHTPIGYTMEPSQYVYIAPKEPKWDLMRYHQSLNSFHAVDGKALNSSQLQAMGINKLPGYKDPYSGRLLTREKIGCFLSHYNIWKEEHTCNILMTQSHLPSGTTRPWKHTGTGTGPNTCTSRKQRKLGFDLWFLILHMVMCPPLSVGGNKDGL</sequence>
<reference evidence="5" key="2">
    <citation type="submission" date="2025-08" db="UniProtKB">
        <authorList>
            <consortium name="Ensembl"/>
        </authorList>
    </citation>
    <scope>IDENTIFICATION</scope>
</reference>
<dbReference type="OrthoDB" id="47375at2759"/>
<proteinExistence type="inferred from homology"/>
<dbReference type="Pfam" id="PF01755">
    <property type="entry name" value="Glyco_transf_25"/>
    <property type="match status" value="1"/>
</dbReference>
<reference evidence="5" key="3">
    <citation type="submission" date="2025-09" db="UniProtKB">
        <authorList>
            <consortium name="Ensembl"/>
        </authorList>
    </citation>
    <scope>IDENTIFICATION</scope>
</reference>
<accession>A0A3Q1K8E2</accession>
<evidence type="ECO:0000256" key="2">
    <source>
        <dbReference type="ARBA" id="ARBA00022676"/>
    </source>
</evidence>
<protein>
    <recommendedName>
        <fullName evidence="4">Glycosyl transferase family 25 domain-containing protein</fullName>
    </recommendedName>
</protein>
<evidence type="ECO:0000313" key="6">
    <source>
        <dbReference type="Proteomes" id="UP000265040"/>
    </source>
</evidence>
<evidence type="ECO:0000256" key="1">
    <source>
        <dbReference type="ARBA" id="ARBA00006721"/>
    </source>
</evidence>
<evidence type="ECO:0000259" key="4">
    <source>
        <dbReference type="Pfam" id="PF01755"/>
    </source>
</evidence>